<accession>A0ABV7L6Y3</accession>
<feature type="transmembrane region" description="Helical" evidence="6">
    <location>
        <begin position="140"/>
        <end position="158"/>
    </location>
</feature>
<proteinExistence type="inferred from homology"/>
<dbReference type="Pfam" id="PF00892">
    <property type="entry name" value="EamA"/>
    <property type="match status" value="1"/>
</dbReference>
<dbReference type="RefSeq" id="WP_379905143.1">
    <property type="nucleotide sequence ID" value="NZ_JBHRTR010000036.1"/>
</dbReference>
<dbReference type="PANTHER" id="PTHR32322:SF2">
    <property type="entry name" value="EAMA DOMAIN-CONTAINING PROTEIN"/>
    <property type="match status" value="1"/>
</dbReference>
<dbReference type="PANTHER" id="PTHR32322">
    <property type="entry name" value="INNER MEMBRANE TRANSPORTER"/>
    <property type="match status" value="1"/>
</dbReference>
<dbReference type="InterPro" id="IPR050638">
    <property type="entry name" value="AA-Vitamin_Transporters"/>
</dbReference>
<evidence type="ECO:0000256" key="3">
    <source>
        <dbReference type="ARBA" id="ARBA00022692"/>
    </source>
</evidence>
<dbReference type="Proteomes" id="UP001595528">
    <property type="component" value="Unassembled WGS sequence"/>
</dbReference>
<feature type="transmembrane region" description="Helical" evidence="6">
    <location>
        <begin position="53"/>
        <end position="73"/>
    </location>
</feature>
<feature type="transmembrane region" description="Helical" evidence="6">
    <location>
        <begin position="85"/>
        <end position="107"/>
    </location>
</feature>
<evidence type="ECO:0000256" key="5">
    <source>
        <dbReference type="ARBA" id="ARBA00023136"/>
    </source>
</evidence>
<name>A0ABV7L6Y3_9PROT</name>
<dbReference type="EMBL" id="JBHRTR010000036">
    <property type="protein sequence ID" value="MFC3230042.1"/>
    <property type="molecule type" value="Genomic_DNA"/>
</dbReference>
<organism evidence="8 9">
    <name type="scientific">Marinibaculum pumilum</name>
    <dbReference type="NCBI Taxonomy" id="1766165"/>
    <lineage>
        <taxon>Bacteria</taxon>
        <taxon>Pseudomonadati</taxon>
        <taxon>Pseudomonadota</taxon>
        <taxon>Alphaproteobacteria</taxon>
        <taxon>Rhodospirillales</taxon>
        <taxon>Rhodospirillaceae</taxon>
        <taxon>Marinibaculum</taxon>
    </lineage>
</organism>
<keyword evidence="9" id="KW-1185">Reference proteome</keyword>
<dbReference type="SUPFAM" id="SSF103481">
    <property type="entry name" value="Multidrug resistance efflux transporter EmrE"/>
    <property type="match status" value="1"/>
</dbReference>
<dbReference type="InterPro" id="IPR000620">
    <property type="entry name" value="EamA_dom"/>
</dbReference>
<protein>
    <submittedName>
        <fullName evidence="8">DMT family transporter</fullName>
    </submittedName>
</protein>
<evidence type="ECO:0000256" key="2">
    <source>
        <dbReference type="ARBA" id="ARBA00007362"/>
    </source>
</evidence>
<keyword evidence="5 6" id="KW-0472">Membrane</keyword>
<evidence type="ECO:0000313" key="8">
    <source>
        <dbReference type="EMBL" id="MFC3230042.1"/>
    </source>
</evidence>
<comment type="similarity">
    <text evidence="2">Belongs to the EamA transporter family.</text>
</comment>
<keyword evidence="3 6" id="KW-0812">Transmembrane</keyword>
<evidence type="ECO:0000313" key="9">
    <source>
        <dbReference type="Proteomes" id="UP001595528"/>
    </source>
</evidence>
<comment type="caution">
    <text evidence="8">The sequence shown here is derived from an EMBL/GenBank/DDBJ whole genome shotgun (WGS) entry which is preliminary data.</text>
</comment>
<evidence type="ECO:0000256" key="4">
    <source>
        <dbReference type="ARBA" id="ARBA00022989"/>
    </source>
</evidence>
<evidence type="ECO:0000256" key="6">
    <source>
        <dbReference type="SAM" id="Phobius"/>
    </source>
</evidence>
<evidence type="ECO:0000256" key="1">
    <source>
        <dbReference type="ARBA" id="ARBA00004141"/>
    </source>
</evidence>
<evidence type="ECO:0000259" key="7">
    <source>
        <dbReference type="Pfam" id="PF00892"/>
    </source>
</evidence>
<sequence length="178" mass="18341">MLGFAGVALVVADGLSGDLALWTAYLACIASLAGIALGTLYQKRFCGSFDLRTGNAVQFLAAAAVTVPLAWLLEGFVVTWAADFVGALAWAVLVLSIGAISLLYWMLRRGAATAVSALFFMVPPVTALMSWAIFGEVFGLEELAGMVLAVTGVALAQARPRSRAGLGRGGAGRGGSTR</sequence>
<feature type="domain" description="EamA" evidence="7">
    <location>
        <begin position="24"/>
        <end position="155"/>
    </location>
</feature>
<comment type="subcellular location">
    <subcellularLocation>
        <location evidence="1">Membrane</location>
        <topology evidence="1">Multi-pass membrane protein</topology>
    </subcellularLocation>
</comment>
<keyword evidence="4 6" id="KW-1133">Transmembrane helix</keyword>
<dbReference type="InterPro" id="IPR037185">
    <property type="entry name" value="EmrE-like"/>
</dbReference>
<feature type="transmembrane region" description="Helical" evidence="6">
    <location>
        <begin position="114"/>
        <end position="134"/>
    </location>
</feature>
<feature type="transmembrane region" description="Helical" evidence="6">
    <location>
        <begin position="24"/>
        <end position="41"/>
    </location>
</feature>
<reference evidence="9" key="1">
    <citation type="journal article" date="2019" name="Int. J. Syst. Evol. Microbiol.">
        <title>The Global Catalogue of Microorganisms (GCM) 10K type strain sequencing project: providing services to taxonomists for standard genome sequencing and annotation.</title>
        <authorList>
            <consortium name="The Broad Institute Genomics Platform"/>
            <consortium name="The Broad Institute Genome Sequencing Center for Infectious Disease"/>
            <person name="Wu L."/>
            <person name="Ma J."/>
        </authorList>
    </citation>
    <scope>NUCLEOTIDE SEQUENCE [LARGE SCALE GENOMIC DNA]</scope>
    <source>
        <strain evidence="9">KCTC 42964</strain>
    </source>
</reference>
<gene>
    <name evidence="8" type="ORF">ACFOGJ_22515</name>
</gene>